<proteinExistence type="predicted"/>
<dbReference type="GO" id="GO:0016787">
    <property type="term" value="F:hydrolase activity"/>
    <property type="evidence" value="ECO:0007669"/>
    <property type="project" value="InterPro"/>
</dbReference>
<protein>
    <submittedName>
        <fullName evidence="3">DUF1080 domain-containing protein</fullName>
    </submittedName>
</protein>
<name>A0A9X2HWH6_9GAMM</name>
<dbReference type="Pfam" id="PF06439">
    <property type="entry name" value="3keto-disac_hyd"/>
    <property type="match status" value="1"/>
</dbReference>
<dbReference type="AlphaFoldDB" id="A0A9X2HWH6"/>
<dbReference type="InterPro" id="IPR010496">
    <property type="entry name" value="AL/BT2_dom"/>
</dbReference>
<evidence type="ECO:0000256" key="1">
    <source>
        <dbReference type="SAM" id="SignalP"/>
    </source>
</evidence>
<feature type="signal peptide" evidence="1">
    <location>
        <begin position="1"/>
        <end position="20"/>
    </location>
</feature>
<dbReference type="Proteomes" id="UP001139319">
    <property type="component" value="Unassembled WGS sequence"/>
</dbReference>
<accession>A0A9X2HWH6</accession>
<organism evidence="3 4">
    <name type="scientific">Gilvimarinus xylanilyticus</name>
    <dbReference type="NCBI Taxonomy" id="2944139"/>
    <lineage>
        <taxon>Bacteria</taxon>
        <taxon>Pseudomonadati</taxon>
        <taxon>Pseudomonadota</taxon>
        <taxon>Gammaproteobacteria</taxon>
        <taxon>Cellvibrionales</taxon>
        <taxon>Cellvibrionaceae</taxon>
        <taxon>Gilvimarinus</taxon>
    </lineage>
</organism>
<keyword evidence="4" id="KW-1185">Reference proteome</keyword>
<keyword evidence="1" id="KW-0732">Signal</keyword>
<dbReference type="Gene3D" id="2.60.120.560">
    <property type="entry name" value="Exo-inulinase, domain 1"/>
    <property type="match status" value="1"/>
</dbReference>
<feature type="chain" id="PRO_5041000366" evidence="1">
    <location>
        <begin position="21"/>
        <end position="233"/>
    </location>
</feature>
<dbReference type="EMBL" id="JAMFTH010000001">
    <property type="protein sequence ID" value="MCP8898954.1"/>
    <property type="molecule type" value="Genomic_DNA"/>
</dbReference>
<dbReference type="RefSeq" id="WP_253967219.1">
    <property type="nucleotide sequence ID" value="NZ_JAMFTH010000001.1"/>
</dbReference>
<gene>
    <name evidence="3" type="ORF">M6D89_06550</name>
</gene>
<reference evidence="3" key="2">
    <citation type="submission" date="2023-01" db="EMBL/GenBank/DDBJ databases">
        <title>Gilvimarinus xylanilyticus HB14 isolated from Caulerpa lentillifera aquaculture base in Hainan, China.</title>
        <authorList>
            <person name="Zhang Y.-J."/>
        </authorList>
    </citation>
    <scope>NUCLEOTIDE SEQUENCE</scope>
    <source>
        <strain evidence="3">HB14</strain>
    </source>
</reference>
<sequence>MIRIVLTALVCAFLSAAVKAADKPIDIGADSTLWMNVSSFGEAHWLGNEIHLLSTANWFFLTKKRYRDFELELEVLVPQLDDEYVNSGIIFRAQTKYSDDINSQYAFGYQAEVDPSDRRWSGGLYEQATERQWLFPLHDERSNPGEHFKENYSPQWSDEKSAAFKNGQWNHYKVRAQGPEIKIWVNDVLTTHVKDTHLSEGHIGIQHHGSTSFAERGDTRNTVKFRNIYVREL</sequence>
<evidence type="ECO:0000313" key="4">
    <source>
        <dbReference type="Proteomes" id="UP001139319"/>
    </source>
</evidence>
<evidence type="ECO:0000313" key="3">
    <source>
        <dbReference type="EMBL" id="MCP8898954.1"/>
    </source>
</evidence>
<reference evidence="3" key="1">
    <citation type="submission" date="2022-05" db="EMBL/GenBank/DDBJ databases">
        <authorList>
            <person name="Sun H.-N."/>
        </authorList>
    </citation>
    <scope>NUCLEOTIDE SEQUENCE</scope>
    <source>
        <strain evidence="3">HB14</strain>
    </source>
</reference>
<evidence type="ECO:0000259" key="2">
    <source>
        <dbReference type="Pfam" id="PF06439"/>
    </source>
</evidence>
<feature type="domain" description="3-keto-alpha-glucoside-1,2-lyase/3-keto-2-hydroxy-glucal hydratase" evidence="2">
    <location>
        <begin position="49"/>
        <end position="231"/>
    </location>
</feature>
<comment type="caution">
    <text evidence="3">The sequence shown here is derived from an EMBL/GenBank/DDBJ whole genome shotgun (WGS) entry which is preliminary data.</text>
</comment>